<comment type="subcellular location">
    <subcellularLocation>
        <location evidence="1">Nucleus</location>
    </subcellularLocation>
</comment>
<dbReference type="Proteomes" id="UP000190831">
    <property type="component" value="Chromosome G"/>
</dbReference>
<proteinExistence type="predicted"/>
<evidence type="ECO:0000256" key="4">
    <source>
        <dbReference type="SAM" id="Coils"/>
    </source>
</evidence>
<keyword evidence="7" id="KW-1185">Reference proteome</keyword>
<dbReference type="Pfam" id="PF09798">
    <property type="entry name" value="LCD1"/>
    <property type="match status" value="1"/>
</dbReference>
<evidence type="ECO:0000313" key="7">
    <source>
        <dbReference type="Proteomes" id="UP000190831"/>
    </source>
</evidence>
<protein>
    <submittedName>
        <fullName evidence="6">LAFE_0G01838g1_1</fullName>
    </submittedName>
</protein>
<dbReference type="OMA" id="IFQYELI"/>
<feature type="coiled-coil region" evidence="4">
    <location>
        <begin position="90"/>
        <end position="160"/>
    </location>
</feature>
<evidence type="ECO:0000256" key="1">
    <source>
        <dbReference type="ARBA" id="ARBA00004123"/>
    </source>
</evidence>
<feature type="region of interest" description="Disordered" evidence="5">
    <location>
        <begin position="167"/>
        <end position="203"/>
    </location>
</feature>
<gene>
    <name evidence="6" type="ORF">LAFE_0G01838G</name>
</gene>
<dbReference type="STRING" id="4955.A0A1G4MGN7"/>
<dbReference type="GO" id="GO:0000077">
    <property type="term" value="P:DNA damage checkpoint signaling"/>
    <property type="evidence" value="ECO:0007669"/>
    <property type="project" value="InterPro"/>
</dbReference>
<feature type="compositionally biased region" description="Low complexity" evidence="5">
    <location>
        <begin position="173"/>
        <end position="182"/>
    </location>
</feature>
<dbReference type="OrthoDB" id="4078000at2759"/>
<organism evidence="6 7">
    <name type="scientific">Lachancea fermentati</name>
    <name type="common">Zygosaccharomyces fermentati</name>
    <dbReference type="NCBI Taxonomy" id="4955"/>
    <lineage>
        <taxon>Eukaryota</taxon>
        <taxon>Fungi</taxon>
        <taxon>Dikarya</taxon>
        <taxon>Ascomycota</taxon>
        <taxon>Saccharomycotina</taxon>
        <taxon>Saccharomycetes</taxon>
        <taxon>Saccharomycetales</taxon>
        <taxon>Saccharomycetaceae</taxon>
        <taxon>Lachancea</taxon>
    </lineage>
</organism>
<dbReference type="AlphaFoldDB" id="A0A1G4MGN7"/>
<dbReference type="InterPro" id="IPR018622">
    <property type="entry name" value="DNA_damage_chkpnt_Lcd1"/>
</dbReference>
<name>A0A1G4MGN7_LACFM</name>
<evidence type="ECO:0000256" key="3">
    <source>
        <dbReference type="ARBA" id="ARBA00023242"/>
    </source>
</evidence>
<keyword evidence="4" id="KW-0175">Coiled coil</keyword>
<evidence type="ECO:0000256" key="5">
    <source>
        <dbReference type="SAM" id="MobiDB-lite"/>
    </source>
</evidence>
<reference evidence="6 7" key="1">
    <citation type="submission" date="2016-03" db="EMBL/GenBank/DDBJ databases">
        <authorList>
            <person name="Devillers H."/>
        </authorList>
    </citation>
    <scope>NUCLEOTIDE SEQUENCE [LARGE SCALE GENOMIC DNA]</scope>
    <source>
        <strain evidence="6">CBS 6772</strain>
    </source>
</reference>
<accession>A0A1G4MGN7</accession>
<dbReference type="GO" id="GO:0005634">
    <property type="term" value="C:nucleus"/>
    <property type="evidence" value="ECO:0007669"/>
    <property type="project" value="UniProtKB-SubCell"/>
</dbReference>
<feature type="compositionally biased region" description="Basic and acidic residues" evidence="5">
    <location>
        <begin position="183"/>
        <end position="197"/>
    </location>
</feature>
<keyword evidence="2" id="KW-0227">DNA damage</keyword>
<evidence type="ECO:0000256" key="2">
    <source>
        <dbReference type="ARBA" id="ARBA00022763"/>
    </source>
</evidence>
<evidence type="ECO:0000313" key="6">
    <source>
        <dbReference type="EMBL" id="SCW03050.1"/>
    </source>
</evidence>
<keyword evidence="3" id="KW-0539">Nucleus</keyword>
<dbReference type="EMBL" id="LT598486">
    <property type="protein sequence ID" value="SCW03050.1"/>
    <property type="molecule type" value="Genomic_DNA"/>
</dbReference>
<sequence length="742" mass="85490">MSKFGRHQFLLSAKSKVKNNQETEFRLFNMNEAEDDDFFSDDDDLLEEFSKRPPRGTSANLSFTNGGIIAHLNDKPPAASTLPDDVLQKLADMEARLVKAQGEASMLRDKLNIFQTENEQERKTHVQKKKELEQIHREEVNRIKADLQKAEDEKKFLIMAEKAKNRSLNPTPVSAQSAVSESESGKTKKRKLEEPSKETVGLNPHRVFPDEVGLFVDSLLQFRLAGSEMTVIEILSQICLEHITEFKCKTFELSAGQSIGERILSMLRLQKESLVKLDKLIDVLLETLASLIKEISYHKSEYRTALPFLVALMYHTITFRPSAVHIYALKDLFQFTGDLIRTNRRVLKRPLANTDSTLDVKPEIFQYELIDNLVVFYSFDIFERSFKVLQTQSLHSQAELIDQHLLEIIEDLTRYSLSISYQPILNVVYSSVEILNSLANIILENPQLKSSVPEGWWNNMIYRLYYILNKNVSNMEEYLTDSSCISFPAETNVFGLIRNIGDNYCGPLVSKLVRKDKLQSAPEVILKNFVTKKGITEKSLNVEWWCLMLKIGIIKLLEKLSIIRADQPLERELLKNLVRLLATEQELLLTVLLGQDSQNMHLHFDLLTRLIKLIFQLWRSGRIASRYLKEVEPELTVCLWRIVFGTDQEDTESIEMSEHKKLVDRLDELQLQEDVDLFDDAFDEEVPKYIEEEFRKTSFLRCQSIMGSGIERNTKDMAKSILESITSMEDADALYLAMYQGS</sequence>